<proteinExistence type="predicted"/>
<name>A0A916RMZ1_9BACT</name>
<protein>
    <recommendedName>
        <fullName evidence="2">TadE-like domain-containing protein</fullName>
    </recommendedName>
</protein>
<gene>
    <name evidence="3" type="ORF">GCM10011507_10890</name>
</gene>
<dbReference type="RefSeq" id="WP_188758247.1">
    <property type="nucleotide sequence ID" value="NZ_BMJB01000001.1"/>
</dbReference>
<organism evidence="3 4">
    <name type="scientific">Edaphobacter acidisoli</name>
    <dbReference type="NCBI Taxonomy" id="2040573"/>
    <lineage>
        <taxon>Bacteria</taxon>
        <taxon>Pseudomonadati</taxon>
        <taxon>Acidobacteriota</taxon>
        <taxon>Terriglobia</taxon>
        <taxon>Terriglobales</taxon>
        <taxon>Acidobacteriaceae</taxon>
        <taxon>Edaphobacter</taxon>
    </lineage>
</organism>
<evidence type="ECO:0000313" key="4">
    <source>
        <dbReference type="Proteomes" id="UP000648801"/>
    </source>
</evidence>
<dbReference type="Proteomes" id="UP000648801">
    <property type="component" value="Unassembled WGS sequence"/>
</dbReference>
<evidence type="ECO:0000259" key="2">
    <source>
        <dbReference type="Pfam" id="PF07811"/>
    </source>
</evidence>
<dbReference type="AlphaFoldDB" id="A0A916RMZ1"/>
<reference evidence="3" key="2">
    <citation type="submission" date="2020-09" db="EMBL/GenBank/DDBJ databases">
        <authorList>
            <person name="Sun Q."/>
            <person name="Zhou Y."/>
        </authorList>
    </citation>
    <scope>NUCLEOTIDE SEQUENCE</scope>
    <source>
        <strain evidence="3">CGMCC 1.15447</strain>
    </source>
</reference>
<keyword evidence="1" id="KW-0472">Membrane</keyword>
<keyword evidence="1" id="KW-0812">Transmembrane</keyword>
<evidence type="ECO:0000256" key="1">
    <source>
        <dbReference type="SAM" id="Phobius"/>
    </source>
</evidence>
<reference evidence="3" key="1">
    <citation type="journal article" date="2014" name="Int. J. Syst. Evol. Microbiol.">
        <title>Complete genome sequence of Corynebacterium casei LMG S-19264T (=DSM 44701T), isolated from a smear-ripened cheese.</title>
        <authorList>
            <consortium name="US DOE Joint Genome Institute (JGI-PGF)"/>
            <person name="Walter F."/>
            <person name="Albersmeier A."/>
            <person name="Kalinowski J."/>
            <person name="Ruckert C."/>
        </authorList>
    </citation>
    <scope>NUCLEOTIDE SEQUENCE</scope>
    <source>
        <strain evidence="3">CGMCC 1.15447</strain>
    </source>
</reference>
<sequence>MAIVTTVRKMAAKALAHRHNGEQGNTLVEMAVSALLLLCFIFGVMEICLALYTYHNISEAAREATRFAIVRGNSCTSWASACPASTGDIQNYVKGLGYPGIDPSKMTITPTWTSYTSGYTCPAAPSPCNSTGNLVTVKVQYNFPLSLPFVSLTTIPMSSTSAMIISD</sequence>
<feature type="domain" description="TadE-like" evidence="2">
    <location>
        <begin position="24"/>
        <end position="66"/>
    </location>
</feature>
<evidence type="ECO:0000313" key="3">
    <source>
        <dbReference type="EMBL" id="GGA61218.1"/>
    </source>
</evidence>
<accession>A0A916RMZ1</accession>
<keyword evidence="4" id="KW-1185">Reference proteome</keyword>
<dbReference type="InterPro" id="IPR012495">
    <property type="entry name" value="TadE-like_dom"/>
</dbReference>
<comment type="caution">
    <text evidence="3">The sequence shown here is derived from an EMBL/GenBank/DDBJ whole genome shotgun (WGS) entry which is preliminary data.</text>
</comment>
<keyword evidence="1" id="KW-1133">Transmembrane helix</keyword>
<dbReference type="EMBL" id="BMJB01000001">
    <property type="protein sequence ID" value="GGA61218.1"/>
    <property type="molecule type" value="Genomic_DNA"/>
</dbReference>
<dbReference type="Pfam" id="PF07811">
    <property type="entry name" value="TadE"/>
    <property type="match status" value="1"/>
</dbReference>
<feature type="transmembrane region" description="Helical" evidence="1">
    <location>
        <begin position="30"/>
        <end position="52"/>
    </location>
</feature>